<protein>
    <submittedName>
        <fullName evidence="2">Uncharacterized protein</fullName>
    </submittedName>
</protein>
<evidence type="ECO:0000313" key="3">
    <source>
        <dbReference type="Proteomes" id="UP000218334"/>
    </source>
</evidence>
<proteinExistence type="predicted"/>
<evidence type="ECO:0000313" key="2">
    <source>
        <dbReference type="EMBL" id="PBK62790.1"/>
    </source>
</evidence>
<feature type="compositionally biased region" description="Polar residues" evidence="1">
    <location>
        <begin position="36"/>
        <end position="45"/>
    </location>
</feature>
<dbReference type="Proteomes" id="UP000218334">
    <property type="component" value="Unassembled WGS sequence"/>
</dbReference>
<reference evidence="3" key="1">
    <citation type="journal article" date="2017" name="Nat. Ecol. Evol.">
        <title>Genome expansion and lineage-specific genetic innovations in the forest pathogenic fungi Armillaria.</title>
        <authorList>
            <person name="Sipos G."/>
            <person name="Prasanna A.N."/>
            <person name="Walter M.C."/>
            <person name="O'Connor E."/>
            <person name="Balint B."/>
            <person name="Krizsan K."/>
            <person name="Kiss B."/>
            <person name="Hess J."/>
            <person name="Varga T."/>
            <person name="Slot J."/>
            <person name="Riley R."/>
            <person name="Boka B."/>
            <person name="Rigling D."/>
            <person name="Barry K."/>
            <person name="Lee J."/>
            <person name="Mihaltcheva S."/>
            <person name="LaButti K."/>
            <person name="Lipzen A."/>
            <person name="Waldron R."/>
            <person name="Moloney N.M."/>
            <person name="Sperisen C."/>
            <person name="Kredics L."/>
            <person name="Vagvoelgyi C."/>
            <person name="Patrignani A."/>
            <person name="Fitzpatrick D."/>
            <person name="Nagy I."/>
            <person name="Doyle S."/>
            <person name="Anderson J.B."/>
            <person name="Grigoriev I.V."/>
            <person name="Gueldener U."/>
            <person name="Muensterkoetter M."/>
            <person name="Nagy L.G."/>
        </authorList>
    </citation>
    <scope>NUCLEOTIDE SEQUENCE [LARGE SCALE GENOMIC DNA]</scope>
    <source>
        <strain evidence="3">28-4</strain>
    </source>
</reference>
<dbReference type="AlphaFoldDB" id="A0A2H3AZ53"/>
<sequence>MHQYMLWYKRRRMSLTHNMQFNIFKHLRILPGVRGLSTSPSNSGQGYIPRGPQTNPSGGSGTNGNGPIKQPKGGSNGGGQTNTSAGSGKPGGRTV</sequence>
<name>A0A2H3AZ53_9AGAR</name>
<keyword evidence="3" id="KW-1185">Reference proteome</keyword>
<evidence type="ECO:0000256" key="1">
    <source>
        <dbReference type="SAM" id="MobiDB-lite"/>
    </source>
</evidence>
<accession>A0A2H3AZ53</accession>
<gene>
    <name evidence="2" type="ORF">ARMSODRAFT_1088992</name>
</gene>
<organism evidence="2 3">
    <name type="scientific">Armillaria solidipes</name>
    <dbReference type="NCBI Taxonomy" id="1076256"/>
    <lineage>
        <taxon>Eukaryota</taxon>
        <taxon>Fungi</taxon>
        <taxon>Dikarya</taxon>
        <taxon>Basidiomycota</taxon>
        <taxon>Agaricomycotina</taxon>
        <taxon>Agaricomycetes</taxon>
        <taxon>Agaricomycetidae</taxon>
        <taxon>Agaricales</taxon>
        <taxon>Marasmiineae</taxon>
        <taxon>Physalacriaceae</taxon>
        <taxon>Armillaria</taxon>
    </lineage>
</organism>
<dbReference type="EMBL" id="KZ293463">
    <property type="protein sequence ID" value="PBK62790.1"/>
    <property type="molecule type" value="Genomic_DNA"/>
</dbReference>
<feature type="region of interest" description="Disordered" evidence="1">
    <location>
        <begin position="33"/>
        <end position="95"/>
    </location>
</feature>